<dbReference type="Proteomes" id="UP000238164">
    <property type="component" value="Chromosome 1"/>
</dbReference>
<keyword evidence="2" id="KW-0472">Membrane</keyword>
<protein>
    <recommendedName>
        <fullName evidence="3">General stress protein 17M-like domain-containing protein</fullName>
    </recommendedName>
</protein>
<feature type="compositionally biased region" description="Low complexity" evidence="1">
    <location>
        <begin position="176"/>
        <end position="232"/>
    </location>
</feature>
<accession>A0A2N9JJ12</accession>
<dbReference type="KEGG" id="mgg:MPLG2_2522"/>
<keyword evidence="5" id="KW-1185">Reference proteome</keyword>
<gene>
    <name evidence="4" type="ORF">MPLG2_2522</name>
</gene>
<dbReference type="Pfam" id="PF11181">
    <property type="entry name" value="YflT"/>
    <property type="match status" value="1"/>
</dbReference>
<sequence>MTQPNPRLSSLFELEYPQTVGVYDGYPQAQAAVDYLADQKFAVENLAIVGTDLRSVERVTGRRNWGTVMVQGLQSGLSTGLMVTFILWFLQPQTNPLVLLPGALLIGILIGIAFAAIGYAASRGKRDFNSISQTVANKYELLCEHKVAGQARELLTRMPGARAAAFDPRNQPWQPPQQQYPSQAGYPQQPYGQPPAQQSPYGQQQTYGQPQAYGQAPTQASPQQAPSQPSAESYDRGEGIGRAPSSDNQNEQDGRTPRGDN</sequence>
<proteinExistence type="predicted"/>
<evidence type="ECO:0000256" key="1">
    <source>
        <dbReference type="SAM" id="MobiDB-lite"/>
    </source>
</evidence>
<keyword evidence="2" id="KW-0812">Transmembrane</keyword>
<dbReference type="EMBL" id="LT985188">
    <property type="protein sequence ID" value="SPD87552.1"/>
    <property type="molecule type" value="Genomic_DNA"/>
</dbReference>
<evidence type="ECO:0000259" key="3">
    <source>
        <dbReference type="Pfam" id="PF11181"/>
    </source>
</evidence>
<reference evidence="4 5" key="1">
    <citation type="submission" date="2018-02" db="EMBL/GenBank/DDBJ databases">
        <authorList>
            <person name="Cohen D.B."/>
            <person name="Kent A.D."/>
        </authorList>
    </citation>
    <scope>NUCLEOTIDE SEQUENCE [LARGE SCALE GENOMIC DNA]</scope>
    <source>
        <strain evidence="4">1</strain>
    </source>
</reference>
<feature type="region of interest" description="Disordered" evidence="1">
    <location>
        <begin position="165"/>
        <end position="261"/>
    </location>
</feature>
<feature type="compositionally biased region" description="Basic and acidic residues" evidence="1">
    <location>
        <begin position="252"/>
        <end position="261"/>
    </location>
</feature>
<feature type="domain" description="General stress protein 17M-like" evidence="3">
    <location>
        <begin position="18"/>
        <end position="106"/>
    </location>
</feature>
<feature type="transmembrane region" description="Helical" evidence="2">
    <location>
        <begin position="68"/>
        <end position="91"/>
    </location>
</feature>
<evidence type="ECO:0000313" key="5">
    <source>
        <dbReference type="Proteomes" id="UP000238164"/>
    </source>
</evidence>
<dbReference type="InterPro" id="IPR025889">
    <property type="entry name" value="GSP17M-like_dom"/>
</dbReference>
<organism evidence="4 5">
    <name type="scientific">Micropruina glycogenica</name>
    <dbReference type="NCBI Taxonomy" id="75385"/>
    <lineage>
        <taxon>Bacteria</taxon>
        <taxon>Bacillati</taxon>
        <taxon>Actinomycetota</taxon>
        <taxon>Actinomycetes</taxon>
        <taxon>Propionibacteriales</taxon>
        <taxon>Nocardioidaceae</taxon>
        <taxon>Micropruina</taxon>
    </lineage>
</organism>
<name>A0A2N9JJ12_9ACTN</name>
<evidence type="ECO:0000313" key="4">
    <source>
        <dbReference type="EMBL" id="SPD87552.1"/>
    </source>
</evidence>
<feature type="transmembrane region" description="Helical" evidence="2">
    <location>
        <begin position="97"/>
        <end position="121"/>
    </location>
</feature>
<dbReference type="AlphaFoldDB" id="A0A2N9JJ12"/>
<evidence type="ECO:0000256" key="2">
    <source>
        <dbReference type="SAM" id="Phobius"/>
    </source>
</evidence>
<keyword evidence="2" id="KW-1133">Transmembrane helix</keyword>